<dbReference type="InterPro" id="IPR037401">
    <property type="entry name" value="SnoaL-like"/>
</dbReference>
<dbReference type="Proteomes" id="UP001271274">
    <property type="component" value="Unassembled WGS sequence"/>
</dbReference>
<feature type="domain" description="SnoaL-like" evidence="1">
    <location>
        <begin position="12"/>
        <end position="119"/>
    </location>
</feature>
<comment type="caution">
    <text evidence="2">The sequence shown here is derived from an EMBL/GenBank/DDBJ whole genome shotgun (WGS) entry which is preliminary data.</text>
</comment>
<dbReference type="EMBL" id="JARAYU010000021">
    <property type="protein sequence ID" value="MDX3705789.1"/>
    <property type="molecule type" value="Genomic_DNA"/>
</dbReference>
<evidence type="ECO:0000313" key="2">
    <source>
        <dbReference type="EMBL" id="MDX3705789.1"/>
    </source>
</evidence>
<dbReference type="Pfam" id="PF12680">
    <property type="entry name" value="SnoaL_2"/>
    <property type="match status" value="1"/>
</dbReference>
<reference evidence="2 3" key="1">
    <citation type="journal article" date="2023" name="Microb. Genom.">
        <title>Mesoterricola silvestris gen. nov., sp. nov., Mesoterricola sediminis sp. nov., Geothrix oryzae sp. nov., Geothrix edaphica sp. nov., Geothrix rubra sp. nov., and Geothrix limicola sp. nov., six novel members of Acidobacteriota isolated from soils.</title>
        <authorList>
            <person name="Weisberg A.J."/>
            <person name="Pearce E."/>
            <person name="Kramer C.G."/>
            <person name="Chang J.H."/>
            <person name="Clarke C.R."/>
        </authorList>
    </citation>
    <scope>NUCLEOTIDE SEQUENCE [LARGE SCALE GENOMIC DNA]</scope>
    <source>
        <strain evidence="2 3">ID09-01A</strain>
    </source>
</reference>
<organism evidence="2 3">
    <name type="scientific">Streptomyces europaeiscabiei</name>
    <dbReference type="NCBI Taxonomy" id="146819"/>
    <lineage>
        <taxon>Bacteria</taxon>
        <taxon>Bacillati</taxon>
        <taxon>Actinomycetota</taxon>
        <taxon>Actinomycetes</taxon>
        <taxon>Kitasatosporales</taxon>
        <taxon>Streptomycetaceae</taxon>
        <taxon>Streptomyces</taxon>
    </lineage>
</organism>
<gene>
    <name evidence="2" type="ORF">PV662_39845</name>
</gene>
<dbReference type="SUPFAM" id="SSF54427">
    <property type="entry name" value="NTF2-like"/>
    <property type="match status" value="1"/>
</dbReference>
<dbReference type="RefSeq" id="WP_060893692.1">
    <property type="nucleotide sequence ID" value="NZ_CP109154.1"/>
</dbReference>
<sequence>MNTTHPAALAARAAMDAVTAGDRAAWSACYADDAVLHDPVGGSPLDPQGSGLRGRDALDGFWQVAIAPNRVRFDIAAVHAAGAEAAVVATVTVTFADGAVADYDGVFVYTIGDDRRIVSMRGYWDVRRMLSALGA</sequence>
<proteinExistence type="predicted"/>
<evidence type="ECO:0000313" key="3">
    <source>
        <dbReference type="Proteomes" id="UP001271274"/>
    </source>
</evidence>
<protein>
    <submittedName>
        <fullName evidence="2">Nuclear transport factor 2 family protein</fullName>
    </submittedName>
</protein>
<dbReference type="Gene3D" id="3.10.450.50">
    <property type="match status" value="1"/>
</dbReference>
<evidence type="ECO:0000259" key="1">
    <source>
        <dbReference type="Pfam" id="PF12680"/>
    </source>
</evidence>
<accession>A0ABU4NSS2</accession>
<keyword evidence="3" id="KW-1185">Reference proteome</keyword>
<dbReference type="InterPro" id="IPR032710">
    <property type="entry name" value="NTF2-like_dom_sf"/>
</dbReference>
<name>A0ABU4NSS2_9ACTN</name>